<sequence>MYKPLVCRITEAYGAGLVIYSEASSRLGDIPVVILVDKSALPRVEKKVKHWFEARDRSSESEAESEEEQGSQLVVRGTPKGTLRSECESHQKCSTRIPGGKTPEKVSWLSPVTAHEQGENRENVEQQPQRAEKGDETNPMVYGIRGLNKKSRPVQMKYYDPQAPPNIGPVRPVPEPGRGQFAINTEGDQNYAGEEAENPFPDWYPVDGFTASAIQAAKSREEVMLQPGWGQPFKHAYLGQGYDFYRGGCMARDSAVKTHCYSPCSPSQPLDINRSTPQGGQLNSMPKERILEQEYSPYWQTAQEQSRVSLGHFDHTILPQRASGETDAGYVQRLQDRGMTIEQLSSPEISQVIALKNDLRLTPGASLMSLAESSPRGIGEDSGERRRKALSSEISTGKVTLAGCLGTIAGLSQVQQEKLLADLPGGLMMAAMWPNLSPAEKIRQAQAWDRTREFKQSKNELGRQAGNRLKGQIPSPLPPPHQQQGSQSVSSQPRQLPPRAEPNQNQRTRGQMDPNARPFFMGPPGCPVARPRRANPEEWAQMTREQKEKLIQSIKDWDAKYHNQRRPPPQK</sequence>
<comment type="caution">
    <text evidence="2">The sequence shown here is derived from an EMBL/GenBank/DDBJ whole genome shotgun (WGS) entry which is preliminary data.</text>
</comment>
<name>A0A9D2XD64_NOTFU</name>
<evidence type="ECO:0000256" key="1">
    <source>
        <dbReference type="SAM" id="MobiDB-lite"/>
    </source>
</evidence>
<dbReference type="EMBL" id="JAAVVJ010019524">
    <property type="protein sequence ID" value="KAF7199055.1"/>
    <property type="molecule type" value="Genomic_DNA"/>
</dbReference>
<dbReference type="Proteomes" id="UP000822369">
    <property type="component" value="Unassembled WGS sequence"/>
</dbReference>
<evidence type="ECO:0000313" key="2">
    <source>
        <dbReference type="EMBL" id="KAF7199054.1"/>
    </source>
</evidence>
<gene>
    <name evidence="2" type="ORF">G4P62_015851</name>
    <name evidence="3" type="ORF">G4P62_019165</name>
</gene>
<evidence type="ECO:0000313" key="4">
    <source>
        <dbReference type="Proteomes" id="UP000822369"/>
    </source>
</evidence>
<accession>A0A9D2XD64</accession>
<feature type="compositionally biased region" description="Basic and acidic residues" evidence="1">
    <location>
        <begin position="544"/>
        <end position="561"/>
    </location>
</feature>
<protein>
    <submittedName>
        <fullName evidence="2">Transcript variant X2</fullName>
    </submittedName>
</protein>
<proteinExistence type="predicted"/>
<evidence type="ECO:0000313" key="3">
    <source>
        <dbReference type="EMBL" id="KAF7199055.1"/>
    </source>
</evidence>
<feature type="region of interest" description="Disordered" evidence="1">
    <location>
        <begin position="371"/>
        <end position="392"/>
    </location>
</feature>
<feature type="compositionally biased region" description="Low complexity" evidence="1">
    <location>
        <begin position="482"/>
        <end position="494"/>
    </location>
</feature>
<dbReference type="EMBL" id="JAAVVJ010019524">
    <property type="protein sequence ID" value="KAF7199054.1"/>
    <property type="molecule type" value="Genomic_DNA"/>
</dbReference>
<reference evidence="2" key="1">
    <citation type="submission" date="2020-03" db="EMBL/GenBank/DDBJ databases">
        <title>Intra-Species Differences in Population Size shape Life History and Genome Evolution.</title>
        <authorList>
            <person name="Willemsen D."/>
            <person name="Cui R."/>
            <person name="Valenzano D.R."/>
        </authorList>
    </citation>
    <scope>NUCLEOTIDE SEQUENCE</scope>
    <source>
        <strain evidence="2">GRZ</strain>
        <tissue evidence="2">Whole</tissue>
    </source>
</reference>
<dbReference type="AlphaFoldDB" id="A0A9D2XD64"/>
<organism evidence="2 4">
    <name type="scientific">Nothobranchius furzeri</name>
    <name type="common">Turquoise killifish</name>
    <dbReference type="NCBI Taxonomy" id="105023"/>
    <lineage>
        <taxon>Eukaryota</taxon>
        <taxon>Metazoa</taxon>
        <taxon>Chordata</taxon>
        <taxon>Craniata</taxon>
        <taxon>Vertebrata</taxon>
        <taxon>Euteleostomi</taxon>
        <taxon>Actinopterygii</taxon>
        <taxon>Neopterygii</taxon>
        <taxon>Teleostei</taxon>
        <taxon>Neoteleostei</taxon>
        <taxon>Acanthomorphata</taxon>
        <taxon>Ovalentaria</taxon>
        <taxon>Atherinomorphae</taxon>
        <taxon>Cyprinodontiformes</taxon>
        <taxon>Nothobranchiidae</taxon>
        <taxon>Nothobranchius</taxon>
    </lineage>
</organism>
<feature type="region of interest" description="Disordered" evidence="1">
    <location>
        <begin position="54"/>
        <end position="143"/>
    </location>
</feature>
<feature type="compositionally biased region" description="Basic and acidic residues" evidence="1">
    <location>
        <begin position="116"/>
        <end position="136"/>
    </location>
</feature>
<feature type="region of interest" description="Disordered" evidence="1">
    <location>
        <begin position="457"/>
        <end position="571"/>
    </location>
</feature>